<evidence type="ECO:0000256" key="3">
    <source>
        <dbReference type="SAM" id="MobiDB-lite"/>
    </source>
</evidence>
<dbReference type="PANTHER" id="PTHR47595:SF1">
    <property type="entry name" value="MYB_SANT-LIKE DNA-BINDING DOMAIN-CONTAINING PROTEIN"/>
    <property type="match status" value="1"/>
</dbReference>
<dbReference type="InterPro" id="IPR038269">
    <property type="entry name" value="SCAN_sf"/>
</dbReference>
<dbReference type="InterPro" id="IPR003309">
    <property type="entry name" value="SCAN_dom"/>
</dbReference>
<dbReference type="Ensembl" id="ENSCPBT00000004048.1">
    <property type="protein sequence ID" value="ENSCPBP00000003324.1"/>
    <property type="gene ID" value="ENSCPBG00000002678.1"/>
</dbReference>
<dbReference type="SUPFAM" id="SSF47353">
    <property type="entry name" value="Retrovirus capsid dimerization domain-like"/>
    <property type="match status" value="1"/>
</dbReference>
<proteinExistence type="inferred from homology"/>
<dbReference type="Gene3D" id="1.10.4020.10">
    <property type="entry name" value="DNA breaking-rejoining enzymes"/>
    <property type="match status" value="1"/>
</dbReference>
<evidence type="ECO:0000313" key="5">
    <source>
        <dbReference type="Ensembl" id="ENSCPBP00000003324.1"/>
    </source>
</evidence>
<dbReference type="AlphaFoldDB" id="A0A8C3FA80"/>
<protein>
    <recommendedName>
        <fullName evidence="4">SCAN box domain-containing protein</fullName>
    </recommendedName>
</protein>
<dbReference type="PROSITE" id="PS50804">
    <property type="entry name" value="SCAN_BOX"/>
    <property type="match status" value="1"/>
</dbReference>
<keyword evidence="6" id="KW-1185">Reference proteome</keyword>
<comment type="function">
    <text evidence="1">May be involved in transcriptional regulation.</text>
</comment>
<sequence>ASKSANKRRTHQGRGGTLSQLWRYQENKTPRSQLYDLIHLARKWLRTESRNPEKILEVLVIDQYMRGLPPDLRAWVIALVERRRTARELTRPVKEEAPLVKLAAPSPKARVTGPPRGPRWKKRGAEGPLEATKSQTTRKGLPKRYRLHGLPGSPQTLRPRPVLPQRSWSPGGEAPSRGQTVQFQLCSSHRNCETYRQISRCLTERGHHRDKLQCRVKVKELRNTYHKAWEANRCSGAAPTSCRFYKELDAILGDTWVAHVRVENGLSQEEEILDKDVEGGDPEAEDDSEVRDAYSQLFSTREEISQSLLSDVGEVTMPAPCTRCSPAWSNAELLDLICIWGEEAVQSQLFSSRRNYDTYGWISRCMIEKGHDRDTFQCRVKLKELCQFYKELDAILGGDPTSTAKSPVDTLLASLPVESGLNQEEAILDEEGEGDPEAEDDAEARDACSQELFSTLEEPSQFQQTDIGEA</sequence>
<dbReference type="InterPro" id="IPR044822">
    <property type="entry name" value="Myb_DNA-bind_4"/>
</dbReference>
<evidence type="ECO:0000259" key="4">
    <source>
        <dbReference type="PROSITE" id="PS50804"/>
    </source>
</evidence>
<dbReference type="Proteomes" id="UP000694380">
    <property type="component" value="Chromosome 1"/>
</dbReference>
<dbReference type="Gene3D" id="1.10.10.60">
    <property type="entry name" value="Homeodomain-like"/>
    <property type="match status" value="2"/>
</dbReference>
<feature type="region of interest" description="Disordered" evidence="3">
    <location>
        <begin position="422"/>
        <end position="470"/>
    </location>
</feature>
<feature type="domain" description="SCAN box" evidence="4">
    <location>
        <begin position="23"/>
        <end position="76"/>
    </location>
</feature>
<accession>A0A8C3FA80</accession>
<evidence type="ECO:0000313" key="6">
    <source>
        <dbReference type="Proteomes" id="UP000694380"/>
    </source>
</evidence>
<dbReference type="SMART" id="SM00431">
    <property type="entry name" value="SCAN"/>
    <property type="match status" value="1"/>
</dbReference>
<evidence type="ECO:0000256" key="1">
    <source>
        <dbReference type="ARBA" id="ARBA00003767"/>
    </source>
</evidence>
<feature type="compositionally biased region" description="Acidic residues" evidence="3">
    <location>
        <begin position="426"/>
        <end position="443"/>
    </location>
</feature>
<dbReference type="PANTHER" id="PTHR47595">
    <property type="entry name" value="HEAT SHOCK 70 KDA PROTEIN 14"/>
    <property type="match status" value="1"/>
</dbReference>
<reference evidence="5" key="3">
    <citation type="submission" date="2025-09" db="UniProtKB">
        <authorList>
            <consortium name="Ensembl"/>
        </authorList>
    </citation>
    <scope>IDENTIFICATION</scope>
</reference>
<feature type="region of interest" description="Disordered" evidence="3">
    <location>
        <begin position="106"/>
        <end position="179"/>
    </location>
</feature>
<dbReference type="Pfam" id="PF13837">
    <property type="entry name" value="Myb_DNA-bind_4"/>
    <property type="match status" value="2"/>
</dbReference>
<dbReference type="GeneTree" id="ENSGT01030000234861"/>
<comment type="similarity">
    <text evidence="2">Belongs to the krueppel C2H2-type zinc-finger protein family.</text>
</comment>
<dbReference type="Pfam" id="PF02023">
    <property type="entry name" value="SCAN"/>
    <property type="match status" value="1"/>
</dbReference>
<reference evidence="5" key="1">
    <citation type="journal article" date="2015" name="Genome Biol. Evol.">
        <title>Physical Mapping and Refinement of the Painted Turtle Genome (Chrysemys picta) Inform Amniote Genome Evolution and Challenge Turtle-Bird Chromosomal Conservation.</title>
        <authorList>
            <person name="Badenhorst D."/>
            <person name="Hillier L.W."/>
            <person name="Literman R."/>
            <person name="Montiel E.E."/>
            <person name="Radhakrishnan S."/>
            <person name="Shen Y."/>
            <person name="Minx P."/>
            <person name="Janes D.E."/>
            <person name="Warren W.C."/>
            <person name="Edwards S.V."/>
            <person name="Valenzuela N."/>
        </authorList>
    </citation>
    <scope>NUCLEOTIDE SEQUENCE [LARGE SCALE GENOMIC DNA]</scope>
</reference>
<name>A0A8C3FA80_CHRPI</name>
<organism evidence="5 6">
    <name type="scientific">Chrysemys picta bellii</name>
    <name type="common">Western painted turtle</name>
    <name type="synonym">Emys bellii</name>
    <dbReference type="NCBI Taxonomy" id="8478"/>
    <lineage>
        <taxon>Eukaryota</taxon>
        <taxon>Metazoa</taxon>
        <taxon>Chordata</taxon>
        <taxon>Craniata</taxon>
        <taxon>Vertebrata</taxon>
        <taxon>Euteleostomi</taxon>
        <taxon>Archelosauria</taxon>
        <taxon>Testudinata</taxon>
        <taxon>Testudines</taxon>
        <taxon>Cryptodira</taxon>
        <taxon>Durocryptodira</taxon>
        <taxon>Testudinoidea</taxon>
        <taxon>Emydidae</taxon>
        <taxon>Chrysemys</taxon>
    </lineage>
</organism>
<reference evidence="5" key="2">
    <citation type="submission" date="2025-08" db="UniProtKB">
        <authorList>
            <consortium name="Ensembl"/>
        </authorList>
    </citation>
    <scope>IDENTIFICATION</scope>
</reference>
<feature type="compositionally biased region" description="Polar residues" evidence="3">
    <location>
        <begin position="451"/>
        <end position="470"/>
    </location>
</feature>
<evidence type="ECO:0000256" key="2">
    <source>
        <dbReference type="ARBA" id="ARBA00006991"/>
    </source>
</evidence>